<dbReference type="EMBL" id="JHEG02000049">
    <property type="protein sequence ID" value="KIE09987.1"/>
    <property type="molecule type" value="Genomic_DNA"/>
</dbReference>
<dbReference type="STRING" id="1479485.DA73_0224095"/>
<comment type="caution">
    <text evidence="1">The sequence shown here is derived from an EMBL/GenBank/DDBJ whole genome shotgun (WGS) entry which is preliminary data.</text>
</comment>
<organism evidence="1">
    <name type="scientific">Tolypothrix bouteillei VB521301</name>
    <dbReference type="NCBI Taxonomy" id="1479485"/>
    <lineage>
        <taxon>Bacteria</taxon>
        <taxon>Bacillati</taxon>
        <taxon>Cyanobacteriota</taxon>
        <taxon>Cyanophyceae</taxon>
        <taxon>Nostocales</taxon>
        <taxon>Tolypothrichaceae</taxon>
        <taxon>Tolypothrix</taxon>
    </lineage>
</organism>
<name>A0A0C1N5T9_9CYAN</name>
<reference evidence="1" key="1">
    <citation type="journal article" date="2015" name="Genome Announc.">
        <title>Draft Genome Sequence of Tolypothrix boutellei Strain VB521301.</title>
        <authorList>
            <person name="Chandrababunaidu M.M."/>
            <person name="Singh D."/>
            <person name="Sen D."/>
            <person name="Bhan S."/>
            <person name="Das S."/>
            <person name="Gupta A."/>
            <person name="Adhikary S.P."/>
            <person name="Tripathy S."/>
        </authorList>
    </citation>
    <scope>NUCLEOTIDE SEQUENCE</scope>
    <source>
        <strain evidence="1">VB521301</strain>
    </source>
</reference>
<dbReference type="OrthoDB" id="9954840at2"/>
<proteinExistence type="predicted"/>
<evidence type="ECO:0000313" key="1">
    <source>
        <dbReference type="EMBL" id="KIE09987.1"/>
    </source>
</evidence>
<dbReference type="AlphaFoldDB" id="A0A0C1N5T9"/>
<protein>
    <submittedName>
        <fullName evidence="1">Uncharacterized protein</fullName>
    </submittedName>
</protein>
<accession>A0A0C1N5T9</accession>
<gene>
    <name evidence="1" type="ORF">DA73_0224095</name>
</gene>
<sequence length="135" mass="15407">MKYTVITLIVMGVLLPLGISLATIPRLRFSENPDIMEQEILRVIPPGTPIAKAKKIMERNLFKCEYGENKMVSRYRKVPGTSVPEETYFGRVDRLMCRRSKQYKGYPVTQDWIVAIIHENGFVTTLVVNYGLTGP</sequence>